<dbReference type="Gene3D" id="3.40.1710.10">
    <property type="entry name" value="abc type-2 transporter like domain"/>
    <property type="match status" value="1"/>
</dbReference>
<dbReference type="NCBIfam" id="TIGR03062">
    <property type="entry name" value="pip_yhgE_Cterm"/>
    <property type="match status" value="1"/>
</dbReference>
<evidence type="ECO:0000256" key="5">
    <source>
        <dbReference type="SAM" id="Coils"/>
    </source>
</evidence>
<comment type="subcellular location">
    <subcellularLocation>
        <location evidence="1">Membrane</location>
        <topology evidence="1">Multi-pass membrane protein</topology>
    </subcellularLocation>
</comment>
<feature type="transmembrane region" description="Helical" evidence="6">
    <location>
        <begin position="20"/>
        <end position="38"/>
    </location>
</feature>
<evidence type="ECO:0000259" key="8">
    <source>
        <dbReference type="Pfam" id="PF12698"/>
    </source>
</evidence>
<dbReference type="PANTHER" id="PTHR43077:SF10">
    <property type="entry name" value="TRANSPORT PERMEASE PROTEIN"/>
    <property type="match status" value="1"/>
</dbReference>
<dbReference type="Pfam" id="PF12698">
    <property type="entry name" value="ABC2_membrane_3"/>
    <property type="match status" value="1"/>
</dbReference>
<accession>A0A395VEY1</accession>
<comment type="caution">
    <text evidence="9">The sequence shown here is derived from an EMBL/GenBank/DDBJ whole genome shotgun (WGS) entry which is preliminary data.</text>
</comment>
<feature type="domain" description="ABC-2 type transporter transmembrane" evidence="8">
    <location>
        <begin position="361"/>
        <end position="691"/>
    </location>
</feature>
<dbReference type="InterPro" id="IPR051328">
    <property type="entry name" value="T7SS_ABC-Transporter"/>
</dbReference>
<feature type="transmembrane region" description="Helical" evidence="6">
    <location>
        <begin position="676"/>
        <end position="697"/>
    </location>
</feature>
<gene>
    <name evidence="9" type="ORF">DWX93_01555</name>
</gene>
<feature type="domain" description="DUF3533" evidence="7">
    <location>
        <begin position="51"/>
        <end position="188"/>
    </location>
</feature>
<dbReference type="GO" id="GO:0016020">
    <property type="term" value="C:membrane"/>
    <property type="evidence" value="ECO:0007669"/>
    <property type="project" value="UniProtKB-SubCell"/>
</dbReference>
<evidence type="ECO:0000256" key="1">
    <source>
        <dbReference type="ARBA" id="ARBA00004141"/>
    </source>
</evidence>
<dbReference type="InterPro" id="IPR013525">
    <property type="entry name" value="ABC2_TM"/>
</dbReference>
<dbReference type="InterPro" id="IPR017501">
    <property type="entry name" value="Phage_infect_YhgE_C"/>
</dbReference>
<evidence type="ECO:0000313" key="9">
    <source>
        <dbReference type="EMBL" id="RGS42052.1"/>
    </source>
</evidence>
<keyword evidence="5" id="KW-0175">Coiled coil</keyword>
<feature type="coiled-coil region" evidence="5">
    <location>
        <begin position="339"/>
        <end position="373"/>
    </location>
</feature>
<feature type="transmembrane region" description="Helical" evidence="6">
    <location>
        <begin position="518"/>
        <end position="537"/>
    </location>
</feature>
<dbReference type="InterPro" id="IPR017500">
    <property type="entry name" value="Phage_infect_YhgE_N"/>
</dbReference>
<dbReference type="InterPro" id="IPR022703">
    <property type="entry name" value="DUF3533"/>
</dbReference>
<dbReference type="PANTHER" id="PTHR43077">
    <property type="entry name" value="TRANSPORT PERMEASE YVFS-RELATED"/>
    <property type="match status" value="1"/>
</dbReference>
<dbReference type="NCBIfam" id="TIGR03061">
    <property type="entry name" value="pip_yhgE_Nterm"/>
    <property type="match status" value="1"/>
</dbReference>
<dbReference type="GO" id="GO:0140359">
    <property type="term" value="F:ABC-type transporter activity"/>
    <property type="evidence" value="ECO:0007669"/>
    <property type="project" value="InterPro"/>
</dbReference>
<dbReference type="EMBL" id="QRVL01000001">
    <property type="protein sequence ID" value="RGS42052.1"/>
    <property type="molecule type" value="Genomic_DNA"/>
</dbReference>
<dbReference type="AlphaFoldDB" id="A0A395VEY1"/>
<keyword evidence="2 6" id="KW-0812">Transmembrane</keyword>
<evidence type="ECO:0000259" key="7">
    <source>
        <dbReference type="Pfam" id="PF12051"/>
    </source>
</evidence>
<keyword evidence="4 6" id="KW-0472">Membrane</keyword>
<reference evidence="9 10" key="1">
    <citation type="submission" date="2018-08" db="EMBL/GenBank/DDBJ databases">
        <title>A genome reference for cultivated species of the human gut microbiota.</title>
        <authorList>
            <person name="Zou Y."/>
            <person name="Xue W."/>
            <person name="Luo G."/>
        </authorList>
    </citation>
    <scope>NUCLEOTIDE SEQUENCE [LARGE SCALE GENOMIC DNA]</scope>
    <source>
        <strain evidence="9 10">AF22-12AC</strain>
    </source>
</reference>
<dbReference type="Proteomes" id="UP000266172">
    <property type="component" value="Unassembled WGS sequence"/>
</dbReference>
<keyword evidence="3 6" id="KW-1133">Transmembrane helix</keyword>
<sequence length="715" mass="78013">MRNIFKIFFADVKRISTNVVAVVVILGLCILPSLYAWFNILSNWDPYGPSATRNLKIAVASDDEGVTILGNSVNVGSSVISALESNTTMGWVFTDTTDEAIDGVYDGSYYAALIIPENFTEDMISFLGGEVDHPDIIYYENAKKNAIASKITQKAKTAVQEQVNSTVVSTLAETTMKVTNALSDVDAEDSDPTESVLVRLNNLSSDLQSYINILNSFVSIMNSAQSIVEASQTMLPNVNNMVSNGQASINSMESLLVAGNSTVSSTADMVSYSFDMMNDSLNNVSSVITNALNRLSEYSQGTSVTVQGLSAMMPYVRQLFDNSVSGWEDTAPEDIQAQINAIRTQLDTITADLTALENNADTSMETVRNLSNKIVTEIANCQKAVDGLRNDFAYNVKPKLENTMSSMQQSMIAAAGILDGVDADFNGVENALSDYQSTLERGSSSLGGSLSMAQELLAKLNSVTADLVSLQQNDQYQELLEIVKSNPEELGAFISSPVNLETVGIYEIENYGSAMSPFYTILALWVGALILVAIIHVKVHPVEDIENVKPYQEYFGRYMIFFLVGQTQTLLTVLGNLFYIKIQCHHPVLFWLAGAVASLVFTLFIYSLTVAFGNVGEALAIVVMVIQVAGAGGTFPIETLPKVYQMLYKYLPFPYGMNAMRETIGGLYKMDYWKDLGALGIYVLISLFIGLVVAIPFRKLNHIIEKNKEGSGVMI</sequence>
<organism evidence="9 10">
    <name type="scientific">Roseburia hominis</name>
    <dbReference type="NCBI Taxonomy" id="301301"/>
    <lineage>
        <taxon>Bacteria</taxon>
        <taxon>Bacillati</taxon>
        <taxon>Bacillota</taxon>
        <taxon>Clostridia</taxon>
        <taxon>Lachnospirales</taxon>
        <taxon>Lachnospiraceae</taxon>
        <taxon>Roseburia</taxon>
    </lineage>
</organism>
<feature type="transmembrane region" description="Helical" evidence="6">
    <location>
        <begin position="558"/>
        <end position="582"/>
    </location>
</feature>
<feature type="transmembrane region" description="Helical" evidence="6">
    <location>
        <begin position="588"/>
        <end position="606"/>
    </location>
</feature>
<evidence type="ECO:0000313" key="10">
    <source>
        <dbReference type="Proteomes" id="UP000266172"/>
    </source>
</evidence>
<name>A0A395VEY1_9FIRM</name>
<protein>
    <submittedName>
        <fullName evidence="9">YhgE/Pip domain-containing protein</fullName>
    </submittedName>
</protein>
<proteinExistence type="predicted"/>
<evidence type="ECO:0000256" key="2">
    <source>
        <dbReference type="ARBA" id="ARBA00022692"/>
    </source>
</evidence>
<feature type="transmembrane region" description="Helical" evidence="6">
    <location>
        <begin position="618"/>
        <end position="637"/>
    </location>
</feature>
<dbReference type="Pfam" id="PF12051">
    <property type="entry name" value="DUF3533"/>
    <property type="match status" value="1"/>
</dbReference>
<evidence type="ECO:0000256" key="4">
    <source>
        <dbReference type="ARBA" id="ARBA00023136"/>
    </source>
</evidence>
<evidence type="ECO:0000256" key="3">
    <source>
        <dbReference type="ARBA" id="ARBA00022989"/>
    </source>
</evidence>
<dbReference type="RefSeq" id="WP_118096376.1">
    <property type="nucleotide sequence ID" value="NZ_QRVL01000001.1"/>
</dbReference>
<evidence type="ECO:0000256" key="6">
    <source>
        <dbReference type="SAM" id="Phobius"/>
    </source>
</evidence>